<evidence type="ECO:0000256" key="1">
    <source>
        <dbReference type="SAM" id="Coils"/>
    </source>
</evidence>
<name>A0A6C0KYS0_9ZZZZ</name>
<dbReference type="AlphaFoldDB" id="A0A6C0KYS0"/>
<accession>A0A6C0KYS0</accession>
<protein>
    <submittedName>
        <fullName evidence="2">Uncharacterized protein</fullName>
    </submittedName>
</protein>
<dbReference type="EMBL" id="MN741005">
    <property type="protein sequence ID" value="QHU22276.1"/>
    <property type="molecule type" value="Genomic_DNA"/>
</dbReference>
<reference evidence="2" key="1">
    <citation type="journal article" date="2020" name="Nature">
        <title>Giant virus diversity and host interactions through global metagenomics.</title>
        <authorList>
            <person name="Schulz F."/>
            <person name="Roux S."/>
            <person name="Paez-Espino D."/>
            <person name="Jungbluth S."/>
            <person name="Walsh D.A."/>
            <person name="Denef V.J."/>
            <person name="McMahon K.D."/>
            <person name="Konstantinidis K.T."/>
            <person name="Eloe-Fadrosh E.A."/>
            <person name="Kyrpides N.C."/>
            <person name="Woyke T."/>
        </authorList>
    </citation>
    <scope>NUCLEOTIDE SEQUENCE</scope>
    <source>
        <strain evidence="2">GVMAG-S-ERX555907-102</strain>
    </source>
</reference>
<dbReference type="InterPro" id="IPR027417">
    <property type="entry name" value="P-loop_NTPase"/>
</dbReference>
<feature type="coiled-coil region" evidence="1">
    <location>
        <begin position="583"/>
        <end position="610"/>
    </location>
</feature>
<dbReference type="Gene3D" id="3.40.50.300">
    <property type="entry name" value="P-loop containing nucleotide triphosphate hydrolases"/>
    <property type="match status" value="1"/>
</dbReference>
<sequence length="818" mass="96000">MNFLEQTKLTQEEWKQLEEPIQNEKETLILNMIQSGYFDNDVKCQTHMTLNHYLKLDKKFDLDIFLGLLKDNLVSSNKKNILNIDNLIKEKTKTSKKVKMTTSEKIKLQNSFNLLKDGLNDNIVEYKLLNELQKLSKLLYKGKSIQSDKKCLTHFINIFVLQREFKDKLNTQLLEITSFIVDELLPQVNTQMVLKNISLLYEHNKIFDYKTLELYQHQKDIFNIFRQNRDAAKFVFYCAPTSSGKTLTPIALCQDYKVIFICASKHIGLSLAKSSFHMKRKIGFAFGCTDQENIRINYNAVRSYTTTKSGRKIPNHKDGTNVELMICDVLSYESAMNYMKQFNDTSNIILFWDEPTIGLDVRESHLHDIIKKNWQMNTIPNIVFSCATLPKEHQIAPIIDCAKEKFQGLQFHYIESVDQISNIRLYDIDGNVIIPHDHHDDYEQLCNFLNYHGTKYYKFFDCNECAKFLLFLDKEFSCNYLDSNFCLLEDISTYKIKEVYVSVLLELGNDKWNKIKELYERKKTNTNDVNAEHVGIDLTTKHSCTLTNGPTLFVSDNVENVCKYLLMKANLDKNTLSGIERKIDKNRKILKNLIQMKKDYEDKIECYKDCDNIMTDMRFPPEVIELHNKIEKTQNELISLSLDNIYKPNTRSHYKKWCLEPELTYEDSDIFSSSLSDEDIKEIIELYNIKTLYKLMMMMGIGVFSNSIMKETENKTVQEDNNKYIETMKGLAEQKSLYLIIANSDYIYGTNYQFSHCYLSKDMKNLTQEKIIQCIGRIGRQEKNKHFSFRFRTQEHIDTFYSVVENSIEADNMNKLFV</sequence>
<dbReference type="SUPFAM" id="SSF52540">
    <property type="entry name" value="P-loop containing nucleoside triphosphate hydrolases"/>
    <property type="match status" value="1"/>
</dbReference>
<evidence type="ECO:0000313" key="2">
    <source>
        <dbReference type="EMBL" id="QHU22276.1"/>
    </source>
</evidence>
<keyword evidence="1" id="KW-0175">Coiled coil</keyword>
<proteinExistence type="predicted"/>
<organism evidence="2">
    <name type="scientific">viral metagenome</name>
    <dbReference type="NCBI Taxonomy" id="1070528"/>
    <lineage>
        <taxon>unclassified sequences</taxon>
        <taxon>metagenomes</taxon>
        <taxon>organismal metagenomes</taxon>
    </lineage>
</organism>